<dbReference type="EMBL" id="CAXDID020000736">
    <property type="protein sequence ID" value="CAL6112298.1"/>
    <property type="molecule type" value="Genomic_DNA"/>
</dbReference>
<gene>
    <name evidence="2" type="ORF">HINF_LOCUS37220</name>
    <name evidence="3" type="ORF">HINF_LOCUS76973</name>
</gene>
<protein>
    <submittedName>
        <fullName evidence="3">Hypothetical_protein</fullName>
    </submittedName>
</protein>
<comment type="caution">
    <text evidence="2">The sequence shown here is derived from an EMBL/GenBank/DDBJ whole genome shotgun (WGS) entry which is preliminary data.</text>
</comment>
<evidence type="ECO:0000313" key="3">
    <source>
        <dbReference type="EMBL" id="CAL6112298.1"/>
    </source>
</evidence>
<feature type="coiled-coil region" evidence="1">
    <location>
        <begin position="181"/>
        <end position="229"/>
    </location>
</feature>
<dbReference type="Proteomes" id="UP001642409">
    <property type="component" value="Unassembled WGS sequence"/>
</dbReference>
<dbReference type="EMBL" id="CATOUU010000801">
    <property type="protein sequence ID" value="CAI9949575.1"/>
    <property type="molecule type" value="Genomic_DNA"/>
</dbReference>
<keyword evidence="1" id="KW-0175">Coiled coil</keyword>
<evidence type="ECO:0000313" key="4">
    <source>
        <dbReference type="Proteomes" id="UP001642409"/>
    </source>
</evidence>
<accession>A0AA86Q000</accession>
<name>A0AA86Q000_9EUKA</name>
<organism evidence="2">
    <name type="scientific">Hexamita inflata</name>
    <dbReference type="NCBI Taxonomy" id="28002"/>
    <lineage>
        <taxon>Eukaryota</taxon>
        <taxon>Metamonada</taxon>
        <taxon>Diplomonadida</taxon>
        <taxon>Hexamitidae</taxon>
        <taxon>Hexamitinae</taxon>
        <taxon>Hexamita</taxon>
    </lineage>
</organism>
<sequence>MCIKPFIYNGRECECSYGYLIDGNVCVDVIHQLKALNQNDIYLENQLMNNISEIKQILIVKQQETENNLKHNTSNLENMITQSNSLLLQELDIVKNSVVLLDSNTTLRFSSLQDDLLKLNNQFNKQVLQTKEQLFQTIISLNTSQQVQFDTQKQQINTINQNISDITSIINQHFIAISQVNNKLQTQIDGTKSDVRNVQNSIIGINGLINNINNVNQIQNNEIQALKSQSVQNMNGVFWCKIAKLNGIIPQQMVGYCSNLNLCCQPGGYRSDYQCAQGMYTYASRITTDQCGTYYTF</sequence>
<evidence type="ECO:0000256" key="1">
    <source>
        <dbReference type="SAM" id="Coils"/>
    </source>
</evidence>
<proteinExistence type="predicted"/>
<keyword evidence="4" id="KW-1185">Reference proteome</keyword>
<evidence type="ECO:0000313" key="2">
    <source>
        <dbReference type="EMBL" id="CAI9949575.1"/>
    </source>
</evidence>
<dbReference type="AlphaFoldDB" id="A0AA86Q000"/>
<reference evidence="2" key="1">
    <citation type="submission" date="2023-06" db="EMBL/GenBank/DDBJ databases">
        <authorList>
            <person name="Kurt Z."/>
        </authorList>
    </citation>
    <scope>NUCLEOTIDE SEQUENCE</scope>
</reference>
<reference evidence="3 4" key="2">
    <citation type="submission" date="2024-07" db="EMBL/GenBank/DDBJ databases">
        <authorList>
            <person name="Akdeniz Z."/>
        </authorList>
    </citation>
    <scope>NUCLEOTIDE SEQUENCE [LARGE SCALE GENOMIC DNA]</scope>
</reference>